<evidence type="ECO:0000259" key="6">
    <source>
        <dbReference type="Pfam" id="PF02826"/>
    </source>
</evidence>
<dbReference type="Proteomes" id="UP000267017">
    <property type="component" value="Unassembled WGS sequence"/>
</dbReference>
<evidence type="ECO:0000313" key="8">
    <source>
        <dbReference type="Proteomes" id="UP000267017"/>
    </source>
</evidence>
<dbReference type="SUPFAM" id="SSF52283">
    <property type="entry name" value="Formate/glycerate dehydrogenase catalytic domain-like"/>
    <property type="match status" value="1"/>
</dbReference>
<dbReference type="Gene3D" id="3.40.50.720">
    <property type="entry name" value="NAD(P)-binding Rossmann-like Domain"/>
    <property type="match status" value="2"/>
</dbReference>
<reference evidence="7 8" key="1">
    <citation type="submission" date="2018-11" db="EMBL/GenBank/DDBJ databases">
        <title>Genome sequencing of Paenibacillus sp. KCOM 3021 (= ChDC PVNT-B20).</title>
        <authorList>
            <person name="Kook J.-K."/>
            <person name="Park S.-N."/>
            <person name="Lim Y.K."/>
        </authorList>
    </citation>
    <scope>NUCLEOTIDE SEQUENCE [LARGE SCALE GENOMIC DNA]</scope>
    <source>
        <strain evidence="7 8">KCOM 3021</strain>
    </source>
</reference>
<dbReference type="AlphaFoldDB" id="A0A3P3U4B2"/>
<evidence type="ECO:0000256" key="3">
    <source>
        <dbReference type="ARBA" id="ARBA00023027"/>
    </source>
</evidence>
<dbReference type="InterPro" id="IPR006139">
    <property type="entry name" value="D-isomer_2_OHA_DH_cat_dom"/>
</dbReference>
<accession>A0A3P3U4B2</accession>
<dbReference type="PANTHER" id="PTHR43761:SF1">
    <property type="entry name" value="D-ISOMER SPECIFIC 2-HYDROXYACID DEHYDROGENASE CATALYTIC DOMAIN-CONTAINING PROTEIN-RELATED"/>
    <property type="match status" value="1"/>
</dbReference>
<feature type="domain" description="D-isomer specific 2-hydroxyacid dehydrogenase NAD-binding" evidence="6">
    <location>
        <begin position="107"/>
        <end position="290"/>
    </location>
</feature>
<dbReference type="FunFam" id="3.40.50.720:FF:000041">
    <property type="entry name" value="D-3-phosphoglycerate dehydrogenase"/>
    <property type="match status" value="1"/>
</dbReference>
<dbReference type="GO" id="GO:0004617">
    <property type="term" value="F:phosphoglycerate dehydrogenase activity"/>
    <property type="evidence" value="ECO:0007669"/>
    <property type="project" value="UniProtKB-ARBA"/>
</dbReference>
<dbReference type="EMBL" id="RRCN01000001">
    <property type="protein sequence ID" value="RRJ65085.1"/>
    <property type="molecule type" value="Genomic_DNA"/>
</dbReference>
<keyword evidence="3" id="KW-0520">NAD</keyword>
<protein>
    <submittedName>
        <fullName evidence="7">Hydroxyacid dehydrogenase</fullName>
    </submittedName>
</protein>
<dbReference type="SUPFAM" id="SSF51735">
    <property type="entry name" value="NAD(P)-binding Rossmann-fold domains"/>
    <property type="match status" value="1"/>
</dbReference>
<dbReference type="PROSITE" id="PS00671">
    <property type="entry name" value="D_2_HYDROXYACID_DH_3"/>
    <property type="match status" value="1"/>
</dbReference>
<dbReference type="CDD" id="cd12173">
    <property type="entry name" value="PGDH_4"/>
    <property type="match status" value="1"/>
</dbReference>
<evidence type="ECO:0000313" key="7">
    <source>
        <dbReference type="EMBL" id="RRJ65085.1"/>
    </source>
</evidence>
<comment type="similarity">
    <text evidence="1 4">Belongs to the D-isomer specific 2-hydroxyacid dehydrogenase family.</text>
</comment>
<evidence type="ECO:0000256" key="2">
    <source>
        <dbReference type="ARBA" id="ARBA00023002"/>
    </source>
</evidence>
<dbReference type="RefSeq" id="WP_128632885.1">
    <property type="nucleotide sequence ID" value="NZ_RRCN01000001.1"/>
</dbReference>
<dbReference type="InterPro" id="IPR036291">
    <property type="entry name" value="NAD(P)-bd_dom_sf"/>
</dbReference>
<dbReference type="PANTHER" id="PTHR43761">
    <property type="entry name" value="D-ISOMER SPECIFIC 2-HYDROXYACID DEHYDROGENASE FAMILY PROTEIN (AFU_ORTHOLOGUE AFUA_1G13630)"/>
    <property type="match status" value="1"/>
</dbReference>
<evidence type="ECO:0000256" key="1">
    <source>
        <dbReference type="ARBA" id="ARBA00005854"/>
    </source>
</evidence>
<dbReference type="GO" id="GO:0051287">
    <property type="term" value="F:NAD binding"/>
    <property type="evidence" value="ECO:0007669"/>
    <property type="project" value="InterPro"/>
</dbReference>
<sequence length="328" mass="35290">MLTKILLCEAINQKGVDLLERHGFEVVVSPSTDAETLKQLSRDVYGIIVRTSPLPREVIESASNLSIISRHGIGVDNIDVDAATERGILVSRVLNANAYSVAEYIIASMMTLGRNLFPADRLIRTGKLSEAGASLPGLVNRYKAGGSEIKGKKLGIIGFGSIGSIIAELVKSLNVSVYVYDEYVKTDNPNVIQVNTAKEIYEVSDFVTINVPLTETTKNLVTLETLKQMKPTAYLINASRGGIVNEADLAYALNQDYIAGAAVDVYSVEPPELDNPLFSAKNVILTPHIAGTTAEAIENLSVGSAQAIVDYHLGKTPAYVVNQAVLEK</sequence>
<dbReference type="GO" id="GO:0006564">
    <property type="term" value="P:L-serine biosynthetic process"/>
    <property type="evidence" value="ECO:0007669"/>
    <property type="project" value="UniProtKB-ARBA"/>
</dbReference>
<dbReference type="Pfam" id="PF00389">
    <property type="entry name" value="2-Hacid_dh"/>
    <property type="match status" value="1"/>
</dbReference>
<feature type="domain" description="D-isomer specific 2-hydroxyacid dehydrogenase catalytic" evidence="5">
    <location>
        <begin position="5"/>
        <end position="322"/>
    </location>
</feature>
<dbReference type="InterPro" id="IPR050418">
    <property type="entry name" value="D-iso_2-hydroxyacid_DH_PdxB"/>
</dbReference>
<gene>
    <name evidence="7" type="ORF">EHV15_20805</name>
</gene>
<dbReference type="PROSITE" id="PS00065">
    <property type="entry name" value="D_2_HYDROXYACID_DH_1"/>
    <property type="match status" value="1"/>
</dbReference>
<dbReference type="Pfam" id="PF02826">
    <property type="entry name" value="2-Hacid_dh_C"/>
    <property type="match status" value="1"/>
</dbReference>
<evidence type="ECO:0000259" key="5">
    <source>
        <dbReference type="Pfam" id="PF00389"/>
    </source>
</evidence>
<evidence type="ECO:0000256" key="4">
    <source>
        <dbReference type="RuleBase" id="RU003719"/>
    </source>
</evidence>
<dbReference type="GO" id="GO:0047545">
    <property type="term" value="F:(S)-2-hydroxyglutarate dehydrogenase activity"/>
    <property type="evidence" value="ECO:0007669"/>
    <property type="project" value="UniProtKB-ARBA"/>
</dbReference>
<dbReference type="InterPro" id="IPR006140">
    <property type="entry name" value="D-isomer_DH_NAD-bd"/>
</dbReference>
<keyword evidence="8" id="KW-1185">Reference proteome</keyword>
<keyword evidence="2 4" id="KW-0560">Oxidoreductase</keyword>
<comment type="caution">
    <text evidence="7">The sequence shown here is derived from an EMBL/GenBank/DDBJ whole genome shotgun (WGS) entry which is preliminary data.</text>
</comment>
<dbReference type="InterPro" id="IPR029752">
    <property type="entry name" value="D-isomer_DH_CS1"/>
</dbReference>
<name>A0A3P3U4B2_9BACL</name>
<dbReference type="InterPro" id="IPR029753">
    <property type="entry name" value="D-isomer_DH_CS"/>
</dbReference>
<organism evidence="7 8">
    <name type="scientific">Paenibacillus oralis</name>
    <dbReference type="NCBI Taxonomy" id="2490856"/>
    <lineage>
        <taxon>Bacteria</taxon>
        <taxon>Bacillati</taxon>
        <taxon>Bacillota</taxon>
        <taxon>Bacilli</taxon>
        <taxon>Bacillales</taxon>
        <taxon>Paenibacillaceae</taxon>
        <taxon>Paenibacillus</taxon>
    </lineage>
</organism>
<proteinExistence type="inferred from homology"/>
<dbReference type="OrthoDB" id="9805416at2"/>